<evidence type="ECO:0000256" key="1">
    <source>
        <dbReference type="ARBA" id="ARBA00022980"/>
    </source>
</evidence>
<accession>A0A2P8H8P0</accession>
<keyword evidence="1" id="KW-0689">Ribosomal protein</keyword>
<feature type="region of interest" description="Disordered" evidence="3">
    <location>
        <begin position="1"/>
        <end position="20"/>
    </location>
</feature>
<dbReference type="RefSeq" id="WP_245894024.1">
    <property type="nucleotide sequence ID" value="NZ_PYAV01000014.1"/>
</dbReference>
<gene>
    <name evidence="4" type="ORF">B0H94_11424</name>
</gene>
<name>A0A2P8H8P0_9BACI</name>
<evidence type="ECO:0000256" key="2">
    <source>
        <dbReference type="ARBA" id="ARBA00023274"/>
    </source>
</evidence>
<dbReference type="InterPro" id="IPR041985">
    <property type="entry name" value="Ribosomal_eL14_KOW"/>
</dbReference>
<reference evidence="4 5" key="1">
    <citation type="submission" date="2018-03" db="EMBL/GenBank/DDBJ databases">
        <title>Genomic Encyclopedia of Type Strains, Phase III (KMG-III): the genomes of soil and plant-associated and newly described type strains.</title>
        <authorList>
            <person name="Whitman W."/>
        </authorList>
    </citation>
    <scope>NUCLEOTIDE SEQUENCE [LARGE SCALE GENOMIC DNA]</scope>
    <source>
        <strain evidence="4 5">CGMCC 1.07653</strain>
    </source>
</reference>
<keyword evidence="5" id="KW-1185">Reference proteome</keyword>
<dbReference type="CDD" id="cd06088">
    <property type="entry name" value="KOW_RPL14"/>
    <property type="match status" value="1"/>
</dbReference>
<comment type="caution">
    <text evidence="4">The sequence shown here is derived from an EMBL/GenBank/DDBJ whole genome shotgun (WGS) entry which is preliminary data.</text>
</comment>
<dbReference type="Proteomes" id="UP000242310">
    <property type="component" value="Unassembled WGS sequence"/>
</dbReference>
<protein>
    <recommendedName>
        <fullName evidence="6">Ribosomal protein L14E/L6E/L27E</fullName>
    </recommendedName>
</protein>
<evidence type="ECO:0000313" key="4">
    <source>
        <dbReference type="EMBL" id="PSL42550.1"/>
    </source>
</evidence>
<evidence type="ECO:0000313" key="5">
    <source>
        <dbReference type="Proteomes" id="UP000242310"/>
    </source>
</evidence>
<keyword evidence="2" id="KW-0687">Ribonucleoprotein</keyword>
<organism evidence="4 5">
    <name type="scientific">Salsuginibacillus halophilus</name>
    <dbReference type="NCBI Taxonomy" id="517424"/>
    <lineage>
        <taxon>Bacteria</taxon>
        <taxon>Bacillati</taxon>
        <taxon>Bacillota</taxon>
        <taxon>Bacilli</taxon>
        <taxon>Bacillales</taxon>
        <taxon>Bacillaceae</taxon>
        <taxon>Salsuginibacillus</taxon>
    </lineage>
</organism>
<dbReference type="Gene3D" id="2.30.30.30">
    <property type="match status" value="1"/>
</dbReference>
<evidence type="ECO:0000256" key="3">
    <source>
        <dbReference type="SAM" id="MobiDB-lite"/>
    </source>
</evidence>
<dbReference type="InterPro" id="IPR008991">
    <property type="entry name" value="Translation_prot_SH3-like_sf"/>
</dbReference>
<sequence length="104" mass="11874">MVEAMDSRQTPETGTIVRMEQGRDTGQFAIVIQVIDERFVLVADGDKRKYDRPKRKNVHHLSPVSFSPEVRRSLEESGRVTNAKLRFAIAAFLNEQDELTKEGE</sequence>
<dbReference type="AlphaFoldDB" id="A0A2P8H8P0"/>
<dbReference type="SUPFAM" id="SSF50104">
    <property type="entry name" value="Translation proteins SH3-like domain"/>
    <property type="match status" value="1"/>
</dbReference>
<dbReference type="GO" id="GO:1990904">
    <property type="term" value="C:ribonucleoprotein complex"/>
    <property type="evidence" value="ECO:0007669"/>
    <property type="project" value="UniProtKB-KW"/>
</dbReference>
<dbReference type="EMBL" id="PYAV01000014">
    <property type="protein sequence ID" value="PSL42550.1"/>
    <property type="molecule type" value="Genomic_DNA"/>
</dbReference>
<dbReference type="GO" id="GO:0005840">
    <property type="term" value="C:ribosome"/>
    <property type="evidence" value="ECO:0007669"/>
    <property type="project" value="UniProtKB-KW"/>
</dbReference>
<dbReference type="InterPro" id="IPR014722">
    <property type="entry name" value="Rib_uL2_dom2"/>
</dbReference>
<proteinExistence type="predicted"/>
<evidence type="ECO:0008006" key="6">
    <source>
        <dbReference type="Google" id="ProtNLM"/>
    </source>
</evidence>